<feature type="transmembrane region" description="Helical" evidence="1">
    <location>
        <begin position="375"/>
        <end position="395"/>
    </location>
</feature>
<dbReference type="InterPro" id="IPR012429">
    <property type="entry name" value="HGSNAT_cat"/>
</dbReference>
<feature type="domain" description="Heparan-alpha-glucosaminide N-acetyltransferase catalytic" evidence="2">
    <location>
        <begin position="25"/>
        <end position="237"/>
    </location>
</feature>
<accession>A0ABW6MQX1</accession>
<keyword evidence="4" id="KW-1185">Reference proteome</keyword>
<keyword evidence="1" id="KW-0812">Transmembrane</keyword>
<name>A0ABW6MQX1_9ACTN</name>
<keyword evidence="1" id="KW-0472">Membrane</keyword>
<dbReference type="Pfam" id="PF07786">
    <property type="entry name" value="HGSNAT_cat"/>
    <property type="match status" value="1"/>
</dbReference>
<feature type="transmembrane region" description="Helical" evidence="1">
    <location>
        <begin position="183"/>
        <end position="206"/>
    </location>
</feature>
<feature type="transmembrane region" description="Helical" evidence="1">
    <location>
        <begin position="152"/>
        <end position="171"/>
    </location>
</feature>
<comment type="caution">
    <text evidence="3">The sequence shown here is derived from an EMBL/GenBank/DDBJ whole genome shotgun (WGS) entry which is preliminary data.</text>
</comment>
<feature type="transmembrane region" description="Helical" evidence="1">
    <location>
        <begin position="111"/>
        <end position="140"/>
    </location>
</feature>
<organism evidence="3 4">
    <name type="scientific">Streptomyces tibetensis</name>
    <dbReference type="NCBI Taxonomy" id="2382123"/>
    <lineage>
        <taxon>Bacteria</taxon>
        <taxon>Bacillati</taxon>
        <taxon>Actinomycetota</taxon>
        <taxon>Actinomycetes</taxon>
        <taxon>Kitasatosporales</taxon>
        <taxon>Streptomycetaceae</taxon>
        <taxon>Streptomyces</taxon>
    </lineage>
</organism>
<sequence>MTSSIHAETTLRPSGWPSISRNNGRLDGVDLARALAVLGMFVSHIGPALILSGVGRKAGAPAEFLGALTDGHASILFATLAGASLALLTGGSRPHHGVALRQDVARIAVRAAILFVLGMALAQISSVVIVILSYYALYFLLALPLLRVPPRILALLAAAWAVAGPEVSFFMRRKVEGNESTGGGALMFADLTSLPGAGAGLLRLLLEGTYPVMTWMPFVLAGLAVGRLDLHSSAIRLRLFATGVALAVAGSGGSWLALHVFGGLRALQPKLDFAGPVAAALGKDPLELMQASNFGTVPTDTPANLLLDGPHSGTPFEIVGSAGCALAVLALCLFLGDRFRTPLAPLTAVGALSPTAYAAHIVALRSLPSQEALAAHPWLPLLGFILGAVVFCGLWRRYLGRGPLERLMHWASKRAVTVLVGPRPTTTPDPGPSRSSRWTRRFHELG</sequence>
<keyword evidence="1" id="KW-1133">Transmembrane helix</keyword>
<feature type="transmembrane region" description="Helical" evidence="1">
    <location>
        <begin position="318"/>
        <end position="336"/>
    </location>
</feature>
<proteinExistence type="predicted"/>
<evidence type="ECO:0000313" key="4">
    <source>
        <dbReference type="Proteomes" id="UP001601422"/>
    </source>
</evidence>
<evidence type="ECO:0000313" key="3">
    <source>
        <dbReference type="EMBL" id="MFF0003434.1"/>
    </source>
</evidence>
<feature type="transmembrane region" description="Helical" evidence="1">
    <location>
        <begin position="71"/>
        <end position="90"/>
    </location>
</feature>
<dbReference type="Proteomes" id="UP001601422">
    <property type="component" value="Unassembled WGS sequence"/>
</dbReference>
<gene>
    <name evidence="3" type="ORF">ACFYQT_08260</name>
</gene>
<feature type="transmembrane region" description="Helical" evidence="1">
    <location>
        <begin position="31"/>
        <end position="51"/>
    </location>
</feature>
<feature type="transmembrane region" description="Helical" evidence="1">
    <location>
        <begin position="212"/>
        <end position="230"/>
    </location>
</feature>
<feature type="transmembrane region" description="Helical" evidence="1">
    <location>
        <begin position="237"/>
        <end position="258"/>
    </location>
</feature>
<reference evidence="3 4" key="1">
    <citation type="submission" date="2024-10" db="EMBL/GenBank/DDBJ databases">
        <title>The Natural Products Discovery Center: Release of the First 8490 Sequenced Strains for Exploring Actinobacteria Biosynthetic Diversity.</title>
        <authorList>
            <person name="Kalkreuter E."/>
            <person name="Kautsar S.A."/>
            <person name="Yang D."/>
            <person name="Bader C.D."/>
            <person name="Teijaro C.N."/>
            <person name="Fluegel L."/>
            <person name="Davis C.M."/>
            <person name="Simpson J.R."/>
            <person name="Lauterbach L."/>
            <person name="Steele A.D."/>
            <person name="Gui C."/>
            <person name="Meng S."/>
            <person name="Li G."/>
            <person name="Viehrig K."/>
            <person name="Ye F."/>
            <person name="Su P."/>
            <person name="Kiefer A.F."/>
            <person name="Nichols A."/>
            <person name="Cepeda A.J."/>
            <person name="Yan W."/>
            <person name="Fan B."/>
            <person name="Jiang Y."/>
            <person name="Adhikari A."/>
            <person name="Zheng C.-J."/>
            <person name="Schuster L."/>
            <person name="Cowan T.M."/>
            <person name="Smanski M.J."/>
            <person name="Chevrette M.G."/>
            <person name="De Carvalho L.P.S."/>
            <person name="Shen B."/>
        </authorList>
    </citation>
    <scope>NUCLEOTIDE SEQUENCE [LARGE SCALE GENOMIC DNA]</scope>
    <source>
        <strain evidence="3 4">NPDC005497</strain>
    </source>
</reference>
<dbReference type="EMBL" id="JBIAJP010000001">
    <property type="protein sequence ID" value="MFF0003434.1"/>
    <property type="molecule type" value="Genomic_DNA"/>
</dbReference>
<evidence type="ECO:0000259" key="2">
    <source>
        <dbReference type="Pfam" id="PF07786"/>
    </source>
</evidence>
<evidence type="ECO:0000256" key="1">
    <source>
        <dbReference type="SAM" id="Phobius"/>
    </source>
</evidence>
<dbReference type="RefSeq" id="WP_389826362.1">
    <property type="nucleotide sequence ID" value="NZ_JBIAJP010000001.1"/>
</dbReference>
<feature type="transmembrane region" description="Helical" evidence="1">
    <location>
        <begin position="343"/>
        <end position="363"/>
    </location>
</feature>
<protein>
    <submittedName>
        <fullName evidence="3">Heparan-alpha-glucosaminide N-acetyltransferase domain-containing protein</fullName>
    </submittedName>
</protein>